<evidence type="ECO:0000256" key="1">
    <source>
        <dbReference type="SAM" id="MobiDB-lite"/>
    </source>
</evidence>
<proteinExistence type="predicted"/>
<gene>
    <name evidence="3" type="ORF">PSALAMII_LOCUS1962</name>
    <name evidence="2" type="ORF">PSALAMII_LOCUS41</name>
</gene>
<reference evidence="3" key="1">
    <citation type="submission" date="2021-07" db="EMBL/GenBank/DDBJ databases">
        <authorList>
            <person name="Branca A.L. A."/>
        </authorList>
    </citation>
    <scope>NUCLEOTIDE SEQUENCE</scope>
</reference>
<dbReference type="AlphaFoldDB" id="A0A9W4IHD5"/>
<accession>A0A9W4IHD5</accession>
<dbReference type="EMBL" id="CAJVPA010000006">
    <property type="protein sequence ID" value="CAG8218673.1"/>
    <property type="molecule type" value="Genomic_DNA"/>
</dbReference>
<comment type="caution">
    <text evidence="3">The sequence shown here is derived from an EMBL/GenBank/DDBJ whole genome shotgun (WGS) entry which is preliminary data.</text>
</comment>
<dbReference type="OrthoDB" id="5273647at2759"/>
<evidence type="ECO:0000313" key="2">
    <source>
        <dbReference type="EMBL" id="CAG8218673.1"/>
    </source>
</evidence>
<keyword evidence="4" id="KW-1185">Reference proteome</keyword>
<sequence>MDVAETDLRHRRPRVDLQVKPLIDIFPGVSAALLTRVSGGKLKASELIRFKEKSVTEQDQEDRVSKMTESGGTVGFRKAAATLKDWGPNPRTWTSCFFTYLAVIGYLFGEKHPKAVPNLLMFMRQILDLAQTYQWSEAVLPLDLNFHQYILDKGELSTENNLVTAPFREKYLRHNLTLPAKPISQPSATRPRQTRSSRSSNNETEVCDKFNTT</sequence>
<evidence type="ECO:0000313" key="4">
    <source>
        <dbReference type="Proteomes" id="UP001152649"/>
    </source>
</evidence>
<evidence type="ECO:0000313" key="3">
    <source>
        <dbReference type="EMBL" id="CAG8304726.1"/>
    </source>
</evidence>
<feature type="compositionally biased region" description="Low complexity" evidence="1">
    <location>
        <begin position="194"/>
        <end position="204"/>
    </location>
</feature>
<dbReference type="Proteomes" id="UP001152649">
    <property type="component" value="Unassembled WGS sequence"/>
</dbReference>
<dbReference type="Proteomes" id="UP001152646">
    <property type="component" value="Unassembled WGS sequence"/>
</dbReference>
<feature type="region of interest" description="Disordered" evidence="1">
    <location>
        <begin position="181"/>
        <end position="213"/>
    </location>
</feature>
<organism evidence="3 4">
    <name type="scientific">Penicillium salamii</name>
    <dbReference type="NCBI Taxonomy" id="1612424"/>
    <lineage>
        <taxon>Eukaryota</taxon>
        <taxon>Fungi</taxon>
        <taxon>Dikarya</taxon>
        <taxon>Ascomycota</taxon>
        <taxon>Pezizomycotina</taxon>
        <taxon>Eurotiomycetes</taxon>
        <taxon>Eurotiomycetidae</taxon>
        <taxon>Eurotiales</taxon>
        <taxon>Aspergillaceae</taxon>
        <taxon>Penicillium</taxon>
    </lineage>
</organism>
<dbReference type="EMBL" id="CAJVPG010000070">
    <property type="protein sequence ID" value="CAG8304726.1"/>
    <property type="molecule type" value="Genomic_DNA"/>
</dbReference>
<name>A0A9W4IHD5_9EURO</name>
<protein>
    <submittedName>
        <fullName evidence="3">Uncharacterized protein</fullName>
    </submittedName>
</protein>